<evidence type="ECO:0000256" key="9">
    <source>
        <dbReference type="HAMAP-Rule" id="MF_01322"/>
    </source>
</evidence>
<feature type="binding site" evidence="9">
    <location>
        <position position="62"/>
    </location>
    <ligand>
        <name>Zn(2+)</name>
        <dbReference type="ChEBI" id="CHEBI:29105"/>
        <label>1</label>
    </ligand>
</feature>
<dbReference type="Pfam" id="PF00623">
    <property type="entry name" value="RNA_pol_Rpb1_2"/>
    <property type="match status" value="1"/>
</dbReference>
<dbReference type="InterPro" id="IPR007083">
    <property type="entry name" value="RNA_pol_Rpb1_4"/>
</dbReference>
<feature type="binding site" evidence="9">
    <location>
        <position position="60"/>
    </location>
    <ligand>
        <name>Zn(2+)</name>
        <dbReference type="ChEBI" id="CHEBI:29105"/>
        <label>1</label>
    </ligand>
</feature>
<evidence type="ECO:0000256" key="8">
    <source>
        <dbReference type="ARBA" id="ARBA00048552"/>
    </source>
</evidence>
<protein>
    <recommendedName>
        <fullName evidence="9">DNA-directed RNA polymerase subunit beta'</fullName>
        <shortName evidence="9">RNAP subunit beta'</shortName>
        <ecNumber evidence="9">2.7.7.6</ecNumber>
    </recommendedName>
    <alternativeName>
        <fullName evidence="9">RNA polymerase subunit beta'</fullName>
    </alternativeName>
    <alternativeName>
        <fullName evidence="9">Transcriptase subunit beta'</fullName>
    </alternativeName>
</protein>
<dbReference type="EMBL" id="CP117523">
    <property type="protein sequence ID" value="WWD81761.1"/>
    <property type="molecule type" value="Genomic_DNA"/>
</dbReference>
<dbReference type="Gene3D" id="2.40.40.20">
    <property type="match status" value="1"/>
</dbReference>
<dbReference type="Pfam" id="PF04998">
    <property type="entry name" value="RNA_pol_Rpb1_5"/>
    <property type="match status" value="1"/>
</dbReference>
<comment type="similarity">
    <text evidence="2 9 10">Belongs to the RNA polymerase beta' chain family.</text>
</comment>
<dbReference type="InterPro" id="IPR044893">
    <property type="entry name" value="RNA_pol_Rpb1_clamp_domain"/>
</dbReference>
<dbReference type="Gene3D" id="1.10.40.90">
    <property type="match status" value="1"/>
</dbReference>
<evidence type="ECO:0000313" key="12">
    <source>
        <dbReference type="EMBL" id="WWD81761.1"/>
    </source>
</evidence>
<keyword evidence="9" id="KW-0460">Magnesium</keyword>
<dbReference type="InterPro" id="IPR007066">
    <property type="entry name" value="RNA_pol_Rpb1_3"/>
</dbReference>
<feature type="binding site" evidence="9">
    <location>
        <position position="874"/>
    </location>
    <ligand>
        <name>Zn(2+)</name>
        <dbReference type="ChEBI" id="CHEBI:29105"/>
        <label>2</label>
    </ligand>
</feature>
<name>A0ABZ2EPI9_9FIRM</name>
<dbReference type="NCBIfam" id="TIGR02386">
    <property type="entry name" value="rpoC_TIGR"/>
    <property type="match status" value="1"/>
</dbReference>
<evidence type="ECO:0000256" key="2">
    <source>
        <dbReference type="ARBA" id="ARBA00006460"/>
    </source>
</evidence>
<evidence type="ECO:0000256" key="3">
    <source>
        <dbReference type="ARBA" id="ARBA00022478"/>
    </source>
</evidence>
<comment type="cofactor">
    <cofactor evidence="9">
        <name>Zn(2+)</name>
        <dbReference type="ChEBI" id="CHEBI:29105"/>
    </cofactor>
    <text evidence="9">Binds 2 Zn(2+) ions per subunit.</text>
</comment>
<keyword evidence="4 9" id="KW-0808">Transferase</keyword>
<dbReference type="Gene3D" id="2.40.50.100">
    <property type="match status" value="1"/>
</dbReference>
<gene>
    <name evidence="9 12" type="primary">rpoC</name>
    <name evidence="12" type="ORF">TEGL_01150</name>
</gene>
<dbReference type="InterPro" id="IPR006592">
    <property type="entry name" value="RNA_pol_N"/>
</dbReference>
<dbReference type="Gene3D" id="1.10.274.100">
    <property type="entry name" value="RNA polymerase Rpb1, domain 3"/>
    <property type="match status" value="2"/>
</dbReference>
<keyword evidence="5 9" id="KW-0548">Nucleotidyltransferase</keyword>
<keyword evidence="9" id="KW-0862">Zinc</keyword>
<reference evidence="12 13" key="1">
    <citation type="journal article" date="2023" name="PLoS ONE">
        <title>Genome-based metabolic and phylogenomic analysis of three Terrisporobacter species.</title>
        <authorList>
            <person name="Boer T."/>
            <person name="Bengelsdorf F.R."/>
            <person name="Bomeke M."/>
            <person name="Daniel R."/>
            <person name="Poehlein A."/>
        </authorList>
    </citation>
    <scope>NUCLEOTIDE SEQUENCE [LARGE SCALE GENOMIC DNA]</scope>
    <source>
        <strain evidence="12 13">DSM 1288</strain>
    </source>
</reference>
<accession>A0ABZ2EPI9</accession>
<dbReference type="Gene3D" id="1.10.132.30">
    <property type="match status" value="1"/>
</dbReference>
<evidence type="ECO:0000256" key="10">
    <source>
        <dbReference type="RuleBase" id="RU004279"/>
    </source>
</evidence>
<dbReference type="Pfam" id="PF04983">
    <property type="entry name" value="RNA_pol_Rpb1_3"/>
    <property type="match status" value="1"/>
</dbReference>
<dbReference type="SUPFAM" id="SSF64484">
    <property type="entry name" value="beta and beta-prime subunits of DNA dependent RNA-polymerase"/>
    <property type="match status" value="1"/>
</dbReference>
<dbReference type="RefSeq" id="WP_018590909.1">
    <property type="nucleotide sequence ID" value="NZ_AUUB01000002.1"/>
</dbReference>
<dbReference type="SMART" id="SM00663">
    <property type="entry name" value="RPOLA_N"/>
    <property type="match status" value="1"/>
</dbReference>
<dbReference type="InterPro" id="IPR038120">
    <property type="entry name" value="Rpb1_funnel_sf"/>
</dbReference>
<keyword evidence="7 9" id="KW-0804">Transcription</keyword>
<feature type="binding site" evidence="9">
    <location>
        <position position="449"/>
    </location>
    <ligand>
        <name>Mg(2+)</name>
        <dbReference type="ChEBI" id="CHEBI:18420"/>
    </ligand>
</feature>
<dbReference type="Gene3D" id="1.10.1790.20">
    <property type="match status" value="1"/>
</dbReference>
<dbReference type="Gene3D" id="1.10.150.390">
    <property type="match status" value="1"/>
</dbReference>
<evidence type="ECO:0000256" key="1">
    <source>
        <dbReference type="ARBA" id="ARBA00004026"/>
    </source>
</evidence>
<evidence type="ECO:0000256" key="6">
    <source>
        <dbReference type="ARBA" id="ARBA00022723"/>
    </source>
</evidence>
<keyword evidence="13" id="KW-1185">Reference proteome</keyword>
<comment type="catalytic activity">
    <reaction evidence="8 9 10">
        <text>RNA(n) + a ribonucleoside 5'-triphosphate = RNA(n+1) + diphosphate</text>
        <dbReference type="Rhea" id="RHEA:21248"/>
        <dbReference type="Rhea" id="RHEA-COMP:14527"/>
        <dbReference type="Rhea" id="RHEA-COMP:17342"/>
        <dbReference type="ChEBI" id="CHEBI:33019"/>
        <dbReference type="ChEBI" id="CHEBI:61557"/>
        <dbReference type="ChEBI" id="CHEBI:140395"/>
        <dbReference type="EC" id="2.7.7.6"/>
    </reaction>
</comment>
<feature type="binding site" evidence="9">
    <location>
        <position position="871"/>
    </location>
    <ligand>
        <name>Zn(2+)</name>
        <dbReference type="ChEBI" id="CHEBI:29105"/>
        <label>2</label>
    </ligand>
</feature>
<dbReference type="CDD" id="cd02655">
    <property type="entry name" value="RNAP_beta'_C"/>
    <property type="match status" value="1"/>
</dbReference>
<dbReference type="CDD" id="cd01609">
    <property type="entry name" value="RNAP_beta'_N"/>
    <property type="match status" value="1"/>
</dbReference>
<comment type="subunit">
    <text evidence="9">The RNAP catalytic core consists of 2 alpha, 1 beta, 1 beta' and 1 omega subunit. When a sigma factor is associated with the core the holoenzyme is formed, which can initiate transcription.</text>
</comment>
<dbReference type="PANTHER" id="PTHR19376">
    <property type="entry name" value="DNA-DIRECTED RNA POLYMERASE"/>
    <property type="match status" value="1"/>
</dbReference>
<proteinExistence type="inferred from homology"/>
<comment type="cofactor">
    <cofactor evidence="9">
        <name>Mg(2+)</name>
        <dbReference type="ChEBI" id="CHEBI:18420"/>
    </cofactor>
    <text evidence="9">Binds 1 Mg(2+) ion per subunit.</text>
</comment>
<dbReference type="InterPro" id="IPR007081">
    <property type="entry name" value="RNA_pol_Rpb1_5"/>
</dbReference>
<dbReference type="GO" id="GO:0000428">
    <property type="term" value="C:DNA-directed RNA polymerase complex"/>
    <property type="evidence" value="ECO:0007669"/>
    <property type="project" value="UniProtKB-KW"/>
</dbReference>
<feature type="binding site" evidence="9">
    <location>
        <position position="78"/>
    </location>
    <ligand>
        <name>Zn(2+)</name>
        <dbReference type="ChEBI" id="CHEBI:29105"/>
        <label>1</label>
    </ligand>
</feature>
<feature type="binding site" evidence="9">
    <location>
        <position position="75"/>
    </location>
    <ligand>
        <name>Zn(2+)</name>
        <dbReference type="ChEBI" id="CHEBI:29105"/>
        <label>1</label>
    </ligand>
</feature>
<dbReference type="HAMAP" id="MF_01322">
    <property type="entry name" value="RNApol_bact_RpoC"/>
    <property type="match status" value="1"/>
</dbReference>
<evidence type="ECO:0000313" key="13">
    <source>
        <dbReference type="Proteomes" id="UP001348492"/>
    </source>
</evidence>
<sequence length="1161" mass="129734">MFELNNFESIKIGLASPERIREWSYGEVKKPETINYRTLKPEKDGLFCERIFGPQKDWECHCGKYRRVRYKGVICDRCGVEVTKSKVRRSRMGHIELAAPMSHIWYFKGIPSRMGLLLDMSPRSLEKILYFASYVVIDPGETGLNEKELINEDKFRTVYREHGNTFEVGMGAEAVKKLLQKIDLEKESKMLRDDLKDSTGQKRVRTIRRLEVVEAFRKSGNKPEWMILDAIPVIPPDLRPMVQLDGGRFATSDLNDLYRRVINRNNRLKRLLELGAPDIIVRNEKRMLQEAVDALIDNGRRGRPVTGPGNRPLKSLSDMLKGKQGRFRQNLLGKRVDYSGRSVIVVGPELKFYQCGLPRKMALELFKPFVMDRLVKEGYAHNIKSAKSIVEKVKPEVWDVLEDVIKSHPVLLNRAPTLHRLGIQAFEPILVEGKAIKLHPLVCTAYNADFDGDQMAVHVPLSVEAQAEARFLMLSVNNILAPKDGSPITTPSQDMVLGSYYLTIESQGGEKGTGSIFKDYNELLMAYQTKAVELHATVKVRKVFPDGTKGLIESTVGRFIFNENMPQDLGFVDRNVDKFKLEIDFLVDKKALGKIIDKCFRRHGNTKTAEVLDHIKALGFKYSTVGGITVAVADMKVPKEKAEYIAAAEKQVDKFEKAYGRGLISDEERYEKVIETWTETTNKVTDALMNGLERMNNIYIMAHSGARGSKNQIRQLAGMRGLMANASGKTVEIPVKSNFREGLSVMEYFISSHGARKGLSDTALRTADSGYLTRRLVDVSQDVIVRDYDCGTTDTSTIVAIKEGNEVIEEIYDRIVGRYTIDPIVNPNTGEVIVEADAMIMEEQAEEMVAAGIEEVQIRTVLNCKTRHGVCSKCYGRNLATGKEVNIGEAIGIIAAQSIGEPGTQLTMRTFHTGGVAGGDITQGLPRVEELFEARKPKGLAVIAEIDGRVEIDETGKRKEIIVVPHEGEKQVYAIAYNSRLRVKQGQMVKAGDALTQGSINPHDIVRVKGIGGVQEYIVKEVQRVYRLQGVDVNDKHIEVIVRQMLSKVKVEDPGDTDLLPGGYEDVLTFEKCNDEAIASGLRPATAKRVLLGITKASLATESFLSAASFQETTRVLTEAAIKGKEDHLIGLKENVILGKLIPAGTGMKKYRNIAVEKIEE</sequence>
<dbReference type="InterPro" id="IPR000722">
    <property type="entry name" value="RNA_pol_asu"/>
</dbReference>
<dbReference type="InterPro" id="IPR007080">
    <property type="entry name" value="RNA_pol_Rpb1_1"/>
</dbReference>
<keyword evidence="3 9" id="KW-0240">DNA-directed RNA polymerase</keyword>
<feature type="binding site" evidence="9">
    <location>
        <position position="864"/>
    </location>
    <ligand>
        <name>Zn(2+)</name>
        <dbReference type="ChEBI" id="CHEBI:29105"/>
        <label>2</label>
    </ligand>
</feature>
<feature type="binding site" evidence="9">
    <location>
        <position position="790"/>
    </location>
    <ligand>
        <name>Zn(2+)</name>
        <dbReference type="ChEBI" id="CHEBI:29105"/>
        <label>2</label>
    </ligand>
</feature>
<dbReference type="EC" id="2.7.7.6" evidence="9"/>
<feature type="domain" description="RNA polymerase N-terminal" evidence="11">
    <location>
        <begin position="224"/>
        <end position="503"/>
    </location>
</feature>
<evidence type="ECO:0000256" key="4">
    <source>
        <dbReference type="ARBA" id="ARBA00022679"/>
    </source>
</evidence>
<comment type="function">
    <text evidence="1 9 10">DNA-dependent RNA polymerase catalyzes the transcription of DNA into RNA using the four ribonucleoside triphosphates as substrates.</text>
</comment>
<evidence type="ECO:0000256" key="5">
    <source>
        <dbReference type="ARBA" id="ARBA00022695"/>
    </source>
</evidence>
<dbReference type="InterPro" id="IPR042102">
    <property type="entry name" value="RNA_pol_Rpb1_3_sf"/>
</dbReference>
<feature type="binding site" evidence="9">
    <location>
        <position position="451"/>
    </location>
    <ligand>
        <name>Mg(2+)</name>
        <dbReference type="ChEBI" id="CHEBI:18420"/>
    </ligand>
</feature>
<dbReference type="InterPro" id="IPR012754">
    <property type="entry name" value="DNA-dir_RpoC_beta_prime_bact"/>
</dbReference>
<dbReference type="Gene3D" id="4.10.860.120">
    <property type="entry name" value="RNA polymerase II, clamp domain"/>
    <property type="match status" value="1"/>
</dbReference>
<dbReference type="GO" id="GO:0003899">
    <property type="term" value="F:DNA-directed RNA polymerase activity"/>
    <property type="evidence" value="ECO:0007669"/>
    <property type="project" value="UniProtKB-EC"/>
</dbReference>
<feature type="binding site" evidence="9">
    <location>
        <position position="453"/>
    </location>
    <ligand>
        <name>Mg(2+)</name>
        <dbReference type="ChEBI" id="CHEBI:18420"/>
    </ligand>
</feature>
<dbReference type="Pfam" id="PF05000">
    <property type="entry name" value="RNA_pol_Rpb1_4"/>
    <property type="match status" value="1"/>
</dbReference>
<organism evidence="12 13">
    <name type="scientific">Terrisporobacter glycolicus ATCC 14880 = DSM 1288</name>
    <dbReference type="NCBI Taxonomy" id="1121315"/>
    <lineage>
        <taxon>Bacteria</taxon>
        <taxon>Bacillati</taxon>
        <taxon>Bacillota</taxon>
        <taxon>Clostridia</taxon>
        <taxon>Peptostreptococcales</taxon>
        <taxon>Peptostreptococcaceae</taxon>
        <taxon>Terrisporobacter</taxon>
    </lineage>
</organism>
<dbReference type="Proteomes" id="UP001348492">
    <property type="component" value="Chromosome"/>
</dbReference>
<dbReference type="PANTHER" id="PTHR19376:SF54">
    <property type="entry name" value="DNA-DIRECTED RNA POLYMERASE SUBUNIT BETA"/>
    <property type="match status" value="1"/>
</dbReference>
<dbReference type="InterPro" id="IPR045867">
    <property type="entry name" value="DNA-dir_RpoC_beta_prime"/>
</dbReference>
<evidence type="ECO:0000259" key="11">
    <source>
        <dbReference type="SMART" id="SM00663"/>
    </source>
</evidence>
<keyword evidence="6 9" id="KW-0479">Metal-binding</keyword>
<evidence type="ECO:0000256" key="7">
    <source>
        <dbReference type="ARBA" id="ARBA00023163"/>
    </source>
</evidence>
<dbReference type="Pfam" id="PF04997">
    <property type="entry name" value="RNA_pol_Rpb1_1"/>
    <property type="match status" value="1"/>
</dbReference>